<feature type="region of interest" description="Disordered" evidence="1">
    <location>
        <begin position="25"/>
        <end position="45"/>
    </location>
</feature>
<protein>
    <submittedName>
        <fullName evidence="2">Uncharacterized protein</fullName>
    </submittedName>
</protein>
<dbReference type="AlphaFoldDB" id="A0AA36JFD0"/>
<dbReference type="Proteomes" id="UP001178507">
    <property type="component" value="Unassembled WGS sequence"/>
</dbReference>
<comment type="caution">
    <text evidence="2">The sequence shown here is derived from an EMBL/GenBank/DDBJ whole genome shotgun (WGS) entry which is preliminary data.</text>
</comment>
<reference evidence="2" key="1">
    <citation type="submission" date="2023-08" db="EMBL/GenBank/DDBJ databases">
        <authorList>
            <person name="Chen Y."/>
            <person name="Shah S."/>
            <person name="Dougan E. K."/>
            <person name="Thang M."/>
            <person name="Chan C."/>
        </authorList>
    </citation>
    <scope>NUCLEOTIDE SEQUENCE</scope>
</reference>
<evidence type="ECO:0000313" key="3">
    <source>
        <dbReference type="Proteomes" id="UP001178507"/>
    </source>
</evidence>
<feature type="compositionally biased region" description="Basic and acidic residues" evidence="1">
    <location>
        <begin position="96"/>
        <end position="111"/>
    </location>
</feature>
<feature type="compositionally biased region" description="Basic and acidic residues" evidence="1">
    <location>
        <begin position="241"/>
        <end position="261"/>
    </location>
</feature>
<evidence type="ECO:0000256" key="1">
    <source>
        <dbReference type="SAM" id="MobiDB-lite"/>
    </source>
</evidence>
<organism evidence="2 3">
    <name type="scientific">Effrenium voratum</name>
    <dbReference type="NCBI Taxonomy" id="2562239"/>
    <lineage>
        <taxon>Eukaryota</taxon>
        <taxon>Sar</taxon>
        <taxon>Alveolata</taxon>
        <taxon>Dinophyceae</taxon>
        <taxon>Suessiales</taxon>
        <taxon>Symbiodiniaceae</taxon>
        <taxon>Effrenium</taxon>
    </lineage>
</organism>
<dbReference type="EMBL" id="CAUJNA010003549">
    <property type="protein sequence ID" value="CAJ1404621.1"/>
    <property type="molecule type" value="Genomic_DNA"/>
</dbReference>
<name>A0AA36JFD0_9DINO</name>
<feature type="compositionally biased region" description="Basic and acidic residues" evidence="1">
    <location>
        <begin position="163"/>
        <end position="180"/>
    </location>
</feature>
<sequence>MASVALPSPRLGPAQAWRYEPLAVGEAPARTEPRARQPDQSEQAQKIYHVVERELARLRREQEDTAQQTEAELRLRHSALQSAQRRLTAAESLEEAEAKAREAAEEAKESAEASLGRLGIELVRLQSREALLLEECASRRGAEETRAKQTQDLRALRQSASSERQRREELEASSREQMEAMRKELARSRSELEELRPECTQEKWRKQRAIERENRQLRERLLALQDAEGDLRRLRVELRDASQKGEEEKEVAARVQREQRQGRLSQAEALKTLRQQLASEQGELKEHGPQPKLAPRLLTCLRLRQQLMSCEAHALRLSEGGGLGHGVDMA</sequence>
<evidence type="ECO:0000313" key="2">
    <source>
        <dbReference type="EMBL" id="CAJ1404621.1"/>
    </source>
</evidence>
<feature type="region of interest" description="Disordered" evidence="1">
    <location>
        <begin position="241"/>
        <end position="266"/>
    </location>
</feature>
<keyword evidence="3" id="KW-1185">Reference proteome</keyword>
<gene>
    <name evidence="2" type="ORF">EVOR1521_LOCUS27029</name>
</gene>
<feature type="compositionally biased region" description="Basic and acidic residues" evidence="1">
    <location>
        <begin position="140"/>
        <end position="155"/>
    </location>
</feature>
<accession>A0AA36JFD0</accession>
<feature type="region of interest" description="Disordered" evidence="1">
    <location>
        <begin position="59"/>
        <end position="113"/>
    </location>
</feature>
<feature type="region of interest" description="Disordered" evidence="1">
    <location>
        <begin position="140"/>
        <end position="180"/>
    </location>
</feature>
<feature type="compositionally biased region" description="Basic and acidic residues" evidence="1">
    <location>
        <begin position="29"/>
        <end position="39"/>
    </location>
</feature>
<proteinExistence type="predicted"/>